<organism evidence="7 8">
    <name type="scientific">Gottschalkia purinilytica</name>
    <name type="common">Clostridium purinilyticum</name>
    <dbReference type="NCBI Taxonomy" id="1503"/>
    <lineage>
        <taxon>Bacteria</taxon>
        <taxon>Bacillati</taxon>
        <taxon>Bacillota</taxon>
        <taxon>Tissierellia</taxon>
        <taxon>Tissierellales</taxon>
        <taxon>Gottschalkiaceae</taxon>
        <taxon>Gottschalkia</taxon>
    </lineage>
</organism>
<feature type="transmembrane region" description="Helical" evidence="6">
    <location>
        <begin position="99"/>
        <end position="115"/>
    </location>
</feature>
<dbReference type="AlphaFoldDB" id="A0A0L0W8J1"/>
<feature type="transmembrane region" description="Helical" evidence="6">
    <location>
        <begin position="68"/>
        <end position="87"/>
    </location>
</feature>
<feature type="transmembrane region" description="Helical" evidence="6">
    <location>
        <begin position="168"/>
        <end position="187"/>
    </location>
</feature>
<keyword evidence="3 6" id="KW-0812">Transmembrane</keyword>
<proteinExistence type="inferred from homology"/>
<dbReference type="PANTHER" id="PTHR12608:SF1">
    <property type="entry name" value="TRANSMEMBRANE PROTEIN 165"/>
    <property type="match status" value="1"/>
</dbReference>
<dbReference type="STRING" id="1503.CLPU_12c00390"/>
<dbReference type="RefSeq" id="WP_050355896.1">
    <property type="nucleotide sequence ID" value="NZ_LGSS01000012.1"/>
</dbReference>
<dbReference type="EMBL" id="LGSS01000012">
    <property type="protein sequence ID" value="KNF07766.1"/>
    <property type="molecule type" value="Genomic_DNA"/>
</dbReference>
<evidence type="ECO:0000256" key="2">
    <source>
        <dbReference type="ARBA" id="ARBA00009190"/>
    </source>
</evidence>
<feature type="transmembrane region" description="Helical" evidence="6">
    <location>
        <begin position="40"/>
        <end position="62"/>
    </location>
</feature>
<keyword evidence="8" id="KW-1185">Reference proteome</keyword>
<comment type="caution">
    <text evidence="7">The sequence shown here is derived from an EMBL/GenBank/DDBJ whole genome shotgun (WGS) entry which is preliminary data.</text>
</comment>
<dbReference type="InterPro" id="IPR001727">
    <property type="entry name" value="GDT1-like"/>
</dbReference>
<sequence>MYDMLGEIVRAFFFIFAAEMGDKTQILSMAFATKFKVNKVLIGVAIGSALNHGIAIALGSYLSNLIPMNIIQIVAGIMFILFGLWSLKSENEDEEEKDDQKFGPILTVALAFFIGELGDKTQLTAMTLSTDSNYPLLILVGTVLGMLVTSGIGIFVGTKIGDKIPETTIKLVSSGVFLFFGTLKLYQTLPKEYLTSMNIGIFLLLLSLTVYILVKPIIKTRKSKEKTYLKEVAATLYTQAQQLKKAMDNLCLGEDRCGKCEGNSCIVGFTRHVLQDVVEDEHALINWSKLPKENKKEFDIDKVIEALSITISYLLNQENKDENNIVNRTKEVLEIIAFGQTIKFKDEKSYFEKLKSIDTFLGKRVNSRVEEIKRGL</sequence>
<name>A0A0L0W8J1_GOTPU</name>
<dbReference type="PANTHER" id="PTHR12608">
    <property type="entry name" value="TRANSMEMBRANE PROTEIN HTP-1 RELATED"/>
    <property type="match status" value="1"/>
</dbReference>
<protein>
    <recommendedName>
        <fullName evidence="6">GDT1 family protein</fullName>
    </recommendedName>
</protein>
<feature type="transmembrane region" description="Helical" evidence="6">
    <location>
        <begin position="193"/>
        <end position="214"/>
    </location>
</feature>
<dbReference type="GO" id="GO:0046873">
    <property type="term" value="F:metal ion transmembrane transporter activity"/>
    <property type="evidence" value="ECO:0007669"/>
    <property type="project" value="InterPro"/>
</dbReference>
<evidence type="ECO:0000256" key="1">
    <source>
        <dbReference type="ARBA" id="ARBA00004141"/>
    </source>
</evidence>
<keyword evidence="4 6" id="KW-1133">Transmembrane helix</keyword>
<feature type="transmembrane region" description="Helical" evidence="6">
    <location>
        <begin position="135"/>
        <end position="156"/>
    </location>
</feature>
<evidence type="ECO:0000313" key="7">
    <source>
        <dbReference type="EMBL" id="KNF07766.1"/>
    </source>
</evidence>
<accession>A0A0L0W8J1</accession>
<evidence type="ECO:0000256" key="6">
    <source>
        <dbReference type="RuleBase" id="RU365102"/>
    </source>
</evidence>
<dbReference type="GO" id="GO:0016020">
    <property type="term" value="C:membrane"/>
    <property type="evidence" value="ECO:0007669"/>
    <property type="project" value="UniProtKB-SubCell"/>
</dbReference>
<comment type="subcellular location">
    <subcellularLocation>
        <location evidence="1 6">Membrane</location>
        <topology evidence="1 6">Multi-pass membrane protein</topology>
    </subcellularLocation>
</comment>
<dbReference type="OrthoDB" id="9801356at2"/>
<dbReference type="Proteomes" id="UP000037267">
    <property type="component" value="Unassembled WGS sequence"/>
</dbReference>
<gene>
    <name evidence="7" type="ORF">CLPU_12c00390</name>
</gene>
<dbReference type="Pfam" id="PF01169">
    <property type="entry name" value="GDT1"/>
    <property type="match status" value="2"/>
</dbReference>
<reference evidence="8" key="1">
    <citation type="submission" date="2015-07" db="EMBL/GenBank/DDBJ databases">
        <title>Draft genome sequence of the purine-degrading Gottschalkia purinilyticum DSM 1384 (formerly Clostridium purinilyticum).</title>
        <authorList>
            <person name="Poehlein A."/>
            <person name="Schiel-Bengelsdorf B."/>
            <person name="Bengelsdorf F.R."/>
            <person name="Daniel R."/>
            <person name="Duerre P."/>
        </authorList>
    </citation>
    <scope>NUCLEOTIDE SEQUENCE [LARGE SCALE GENOMIC DNA]</scope>
    <source>
        <strain evidence="8">DSM 1384</strain>
    </source>
</reference>
<evidence type="ECO:0000256" key="3">
    <source>
        <dbReference type="ARBA" id="ARBA00022692"/>
    </source>
</evidence>
<keyword evidence="5 6" id="KW-0472">Membrane</keyword>
<dbReference type="PATRIC" id="fig|1503.3.peg.322"/>
<evidence type="ECO:0000313" key="8">
    <source>
        <dbReference type="Proteomes" id="UP000037267"/>
    </source>
</evidence>
<evidence type="ECO:0000256" key="5">
    <source>
        <dbReference type="ARBA" id="ARBA00023136"/>
    </source>
</evidence>
<comment type="similarity">
    <text evidence="2 6">Belongs to the GDT1 family.</text>
</comment>
<evidence type="ECO:0000256" key="4">
    <source>
        <dbReference type="ARBA" id="ARBA00022989"/>
    </source>
</evidence>